<organism evidence="2 3">
    <name type="scientific">Oligosphaera ethanolica</name>
    <dbReference type="NCBI Taxonomy" id="760260"/>
    <lineage>
        <taxon>Bacteria</taxon>
        <taxon>Pseudomonadati</taxon>
        <taxon>Lentisphaerota</taxon>
        <taxon>Oligosphaeria</taxon>
        <taxon>Oligosphaerales</taxon>
        <taxon>Oligosphaeraceae</taxon>
        <taxon>Oligosphaera</taxon>
    </lineage>
</organism>
<feature type="region of interest" description="Disordered" evidence="1">
    <location>
        <begin position="257"/>
        <end position="299"/>
    </location>
</feature>
<reference evidence="2" key="1">
    <citation type="submission" date="2023-07" db="EMBL/GenBank/DDBJ databases">
        <title>Genomic Encyclopedia of Type Strains, Phase IV (KMG-IV): sequencing the most valuable type-strain genomes for metagenomic binning, comparative biology and taxonomic classification.</title>
        <authorList>
            <person name="Goeker M."/>
        </authorList>
    </citation>
    <scope>NUCLEOTIDE SEQUENCE</scope>
    <source>
        <strain evidence="2">DSM 24202</strain>
    </source>
</reference>
<evidence type="ECO:0000313" key="3">
    <source>
        <dbReference type="Proteomes" id="UP001238163"/>
    </source>
</evidence>
<proteinExistence type="predicted"/>
<dbReference type="EMBL" id="JAUSVL010000001">
    <property type="protein sequence ID" value="MDQ0288984.1"/>
    <property type="molecule type" value="Genomic_DNA"/>
</dbReference>
<dbReference type="AlphaFoldDB" id="A0AAE4AM53"/>
<evidence type="ECO:0000313" key="2">
    <source>
        <dbReference type="EMBL" id="MDQ0288984.1"/>
    </source>
</evidence>
<feature type="compositionally biased region" description="Pro residues" evidence="1">
    <location>
        <begin position="459"/>
        <end position="469"/>
    </location>
</feature>
<accession>A0AAE4AM53</accession>
<protein>
    <submittedName>
        <fullName evidence="2">Uncharacterized protein</fullName>
    </submittedName>
</protein>
<feature type="region of interest" description="Disordered" evidence="1">
    <location>
        <begin position="427"/>
        <end position="470"/>
    </location>
</feature>
<comment type="caution">
    <text evidence="2">The sequence shown here is derived from an EMBL/GenBank/DDBJ whole genome shotgun (WGS) entry which is preliminary data.</text>
</comment>
<feature type="region of interest" description="Disordered" evidence="1">
    <location>
        <begin position="520"/>
        <end position="562"/>
    </location>
</feature>
<keyword evidence="3" id="KW-1185">Reference proteome</keyword>
<dbReference type="Proteomes" id="UP001238163">
    <property type="component" value="Unassembled WGS sequence"/>
</dbReference>
<sequence>MSDNPGPYCARLPAWSGRLSRARLPARGVGVSPTPKRRFISPPSSSPPTVPGPWSGRLARTLSRARLPAWSGRLARTLSRARLPAVEWASRPLRSDGSFPRPRHPRRPYPARGVGVSPAPCPAPVSRPWSGRLARTLSRARLPAVEWASRPLRSDGSFPRPRHPRRPYPARGVGVSPAPCPAPVSRRGVGVSPTPKRRFISPPSSSPPTVPGPWSGRLARTLSRARLPAWSGRLAHSEATVHFPALVIPADRTRPVEWASRPHPVPRPSPGRGVGVSPTPKRRFISPPSSSPPTVPGPWSGRLARTLSRARLPAWSGRLAHSEATVHFPALVIPADRTRPVEWASRPHPVPRPSPGRGVGVSPTPKRRFISPPSSSPPTVPGPWSGRLARTLSRARLPAWSGRLAHSEATVHFPALVIPADRTRPVEWASRPHPVPRPSPGRGVGVSPTPKRRFISPPSSSPPTVPGPSPVLSRARLPAVLREAFFIHRLHRLPQIFLRLVVWQSRAVLRPSPGVEWASRPHPVPRPSPGVEWASRPLRSDGSFPRPRHPRRPYPARGVGVSPAPCPAPVSRPWSGRLAHSGKTVHFPALVIPADRTRPVEWASRPHPVPRPSPGVEWASRPLRSDGSFPRPRHPRRPYPARGVGVSPAPCPAPVSRPWSGRLAHSEATVHFPALVIPADRTRPVEWASRPHPVPRVTCYIKWP</sequence>
<feature type="region of interest" description="Disordered" evidence="1">
    <location>
        <begin position="603"/>
        <end position="647"/>
    </location>
</feature>
<feature type="region of interest" description="Disordered" evidence="1">
    <location>
        <begin position="23"/>
        <end position="54"/>
    </location>
</feature>
<feature type="region of interest" description="Disordered" evidence="1">
    <location>
        <begin position="93"/>
        <end position="117"/>
    </location>
</feature>
<feature type="region of interest" description="Disordered" evidence="1">
    <location>
        <begin position="342"/>
        <end position="386"/>
    </location>
</feature>
<evidence type="ECO:0000256" key="1">
    <source>
        <dbReference type="SAM" id="MobiDB-lite"/>
    </source>
</evidence>
<feature type="region of interest" description="Disordered" evidence="1">
    <location>
        <begin position="151"/>
        <end position="216"/>
    </location>
</feature>
<gene>
    <name evidence="2" type="ORF">J3R75_001091</name>
</gene>
<name>A0AAE4AM53_9BACT</name>